<name>A0A6A4VD14_AMPAM</name>
<dbReference type="Pfam" id="PF00059">
    <property type="entry name" value="Lectin_C"/>
    <property type="match status" value="1"/>
</dbReference>
<dbReference type="PROSITE" id="PS00615">
    <property type="entry name" value="C_TYPE_LECTIN_1"/>
    <property type="match status" value="1"/>
</dbReference>
<feature type="region of interest" description="Disordered" evidence="2">
    <location>
        <begin position="38"/>
        <end position="64"/>
    </location>
</feature>
<dbReference type="SMART" id="SM00034">
    <property type="entry name" value="CLECT"/>
    <property type="match status" value="1"/>
</dbReference>
<reference evidence="5 6" key="1">
    <citation type="submission" date="2019-07" db="EMBL/GenBank/DDBJ databases">
        <title>Draft genome assembly of a fouling barnacle, Amphibalanus amphitrite (Darwin, 1854): The first reference genome for Thecostraca.</title>
        <authorList>
            <person name="Kim W."/>
        </authorList>
    </citation>
    <scope>NUCLEOTIDE SEQUENCE [LARGE SCALE GENOMIC DNA]</scope>
    <source>
        <strain evidence="5">SNU_AA5</strain>
        <tissue evidence="5">Soma without cirri and trophi</tissue>
    </source>
</reference>
<accession>A0A6A4VD14</accession>
<dbReference type="InterPro" id="IPR016186">
    <property type="entry name" value="C-type_lectin-like/link_sf"/>
</dbReference>
<feature type="domain" description="C-type lectin" evidence="4">
    <location>
        <begin position="187"/>
        <end position="307"/>
    </location>
</feature>
<dbReference type="InterPro" id="IPR001304">
    <property type="entry name" value="C-type_lectin-like"/>
</dbReference>
<dbReference type="GO" id="GO:0030246">
    <property type="term" value="F:carbohydrate binding"/>
    <property type="evidence" value="ECO:0007669"/>
    <property type="project" value="UniProtKB-KW"/>
</dbReference>
<gene>
    <name evidence="5" type="primary">LECM1_0</name>
    <name evidence="5" type="ORF">FJT64_013295</name>
</gene>
<sequence>MATLVSALLCCASVVLLQLVAMAGVSSGAALSPVQSTVTASPSSAEPSSTSAAESPRNGSNDEERQHDWDKMLNMFFDLVTNSSSAASRHHFAELKKQLSDLSAGLHQDSQLSAHSSEALGRLLVGFEGLQQQIQELQTAQSGVQSEMDELRSGVAQIRDVVTQMMPLLVSVHRQVLLSCPDNWSRHGASCFLAPAQSVTWHDANRTCVQKDRRAQLASIHEDNADFIRQLLRETQGSNFWIGLRRSSEDPGWAWTDGSPLDHTAWRAGEPNNVEGEENCVHVNKRSHGLQDWNDIKCSRQMKYLCQITTRQHKTP</sequence>
<dbReference type="SUPFAM" id="SSF56436">
    <property type="entry name" value="C-type lectin-like"/>
    <property type="match status" value="1"/>
</dbReference>
<feature type="chain" id="PRO_5025674781" evidence="3">
    <location>
        <begin position="18"/>
        <end position="316"/>
    </location>
</feature>
<dbReference type="OrthoDB" id="6346021at2759"/>
<comment type="caution">
    <text evidence="5">The sequence shown here is derived from an EMBL/GenBank/DDBJ whole genome shotgun (WGS) entry which is preliminary data.</text>
</comment>
<keyword evidence="6" id="KW-1185">Reference proteome</keyword>
<feature type="compositionally biased region" description="Low complexity" evidence="2">
    <location>
        <begin position="38"/>
        <end position="56"/>
    </location>
</feature>
<dbReference type="InterPro" id="IPR016187">
    <property type="entry name" value="CTDL_fold"/>
</dbReference>
<dbReference type="EMBL" id="VIIS01002118">
    <property type="protein sequence ID" value="KAF0288308.1"/>
    <property type="molecule type" value="Genomic_DNA"/>
</dbReference>
<evidence type="ECO:0000313" key="5">
    <source>
        <dbReference type="EMBL" id="KAF0288308.1"/>
    </source>
</evidence>
<evidence type="ECO:0000256" key="3">
    <source>
        <dbReference type="SAM" id="SignalP"/>
    </source>
</evidence>
<dbReference type="Gene3D" id="3.10.100.10">
    <property type="entry name" value="Mannose-Binding Protein A, subunit A"/>
    <property type="match status" value="1"/>
</dbReference>
<organism evidence="5 6">
    <name type="scientific">Amphibalanus amphitrite</name>
    <name type="common">Striped barnacle</name>
    <name type="synonym">Balanus amphitrite</name>
    <dbReference type="NCBI Taxonomy" id="1232801"/>
    <lineage>
        <taxon>Eukaryota</taxon>
        <taxon>Metazoa</taxon>
        <taxon>Ecdysozoa</taxon>
        <taxon>Arthropoda</taxon>
        <taxon>Crustacea</taxon>
        <taxon>Multicrustacea</taxon>
        <taxon>Cirripedia</taxon>
        <taxon>Thoracica</taxon>
        <taxon>Thoracicalcarea</taxon>
        <taxon>Balanomorpha</taxon>
        <taxon>Balanoidea</taxon>
        <taxon>Balanidae</taxon>
        <taxon>Amphibalaninae</taxon>
        <taxon>Amphibalanus</taxon>
    </lineage>
</organism>
<feature type="signal peptide" evidence="3">
    <location>
        <begin position="1"/>
        <end position="17"/>
    </location>
</feature>
<keyword evidence="3" id="KW-0732">Signal</keyword>
<keyword evidence="5" id="KW-0430">Lectin</keyword>
<dbReference type="InterPro" id="IPR050111">
    <property type="entry name" value="C-type_lectin/snaclec_domain"/>
</dbReference>
<evidence type="ECO:0000313" key="6">
    <source>
        <dbReference type="Proteomes" id="UP000440578"/>
    </source>
</evidence>
<proteinExistence type="predicted"/>
<dbReference type="AlphaFoldDB" id="A0A6A4VD14"/>
<dbReference type="CDD" id="cd00037">
    <property type="entry name" value="CLECT"/>
    <property type="match status" value="1"/>
</dbReference>
<dbReference type="PANTHER" id="PTHR22803">
    <property type="entry name" value="MANNOSE, PHOSPHOLIPASE, LECTIN RECEPTOR RELATED"/>
    <property type="match status" value="1"/>
</dbReference>
<keyword evidence="1" id="KW-1015">Disulfide bond</keyword>
<dbReference type="InterPro" id="IPR018378">
    <property type="entry name" value="C-type_lectin_CS"/>
</dbReference>
<evidence type="ECO:0000256" key="1">
    <source>
        <dbReference type="ARBA" id="ARBA00023157"/>
    </source>
</evidence>
<protein>
    <submittedName>
        <fullName evidence="5">C-type lectin 1</fullName>
    </submittedName>
</protein>
<evidence type="ECO:0000256" key="2">
    <source>
        <dbReference type="SAM" id="MobiDB-lite"/>
    </source>
</evidence>
<dbReference type="Proteomes" id="UP000440578">
    <property type="component" value="Unassembled WGS sequence"/>
</dbReference>
<evidence type="ECO:0000259" key="4">
    <source>
        <dbReference type="PROSITE" id="PS50041"/>
    </source>
</evidence>
<dbReference type="PROSITE" id="PS50041">
    <property type="entry name" value="C_TYPE_LECTIN_2"/>
    <property type="match status" value="1"/>
</dbReference>